<evidence type="ECO:0000256" key="1">
    <source>
        <dbReference type="SAM" id="Phobius"/>
    </source>
</evidence>
<evidence type="ECO:0000313" key="2">
    <source>
        <dbReference type="EMBL" id="UWX55918.1"/>
    </source>
</evidence>
<feature type="transmembrane region" description="Helical" evidence="1">
    <location>
        <begin position="21"/>
        <end position="40"/>
    </location>
</feature>
<evidence type="ECO:0000313" key="3">
    <source>
        <dbReference type="Proteomes" id="UP001059209"/>
    </source>
</evidence>
<evidence type="ECO:0008006" key="4">
    <source>
        <dbReference type="Google" id="ProtNLM"/>
    </source>
</evidence>
<protein>
    <recommendedName>
        <fullName evidence="4">FUSC family protein</fullName>
    </recommendedName>
</protein>
<feature type="transmembrane region" description="Helical" evidence="1">
    <location>
        <begin position="46"/>
        <end position="64"/>
    </location>
</feature>
<proteinExistence type="predicted"/>
<organism evidence="2 3">
    <name type="scientific">Maribacter litopenaei</name>
    <dbReference type="NCBI Taxonomy" id="2976127"/>
    <lineage>
        <taxon>Bacteria</taxon>
        <taxon>Pseudomonadati</taxon>
        <taxon>Bacteroidota</taxon>
        <taxon>Flavobacteriia</taxon>
        <taxon>Flavobacteriales</taxon>
        <taxon>Flavobacteriaceae</taxon>
        <taxon>Maribacter</taxon>
    </lineage>
</organism>
<gene>
    <name evidence="2" type="ORF">NYZ99_05930</name>
</gene>
<dbReference type="EMBL" id="CP104205">
    <property type="protein sequence ID" value="UWX55918.1"/>
    <property type="molecule type" value="Genomic_DNA"/>
</dbReference>
<dbReference type="Proteomes" id="UP001059209">
    <property type="component" value="Chromosome"/>
</dbReference>
<reference evidence="2" key="1">
    <citation type="submission" date="2022-09" db="EMBL/GenBank/DDBJ databases">
        <title>Maribacter litopenaei sp. nov., isolated from the intestinal tract of the Pacific White Shrimp, Litopenaeus vannamei.</title>
        <authorList>
            <person name="Kim S.Y."/>
            <person name="Hwang C.Y."/>
        </authorList>
    </citation>
    <scope>NUCLEOTIDE SEQUENCE</scope>
    <source>
        <strain evidence="2">HL-LV01</strain>
    </source>
</reference>
<accession>A0ABY5YA51</accession>
<keyword evidence="1" id="KW-0812">Transmembrane</keyword>
<feature type="transmembrane region" description="Helical" evidence="1">
    <location>
        <begin position="120"/>
        <end position="137"/>
    </location>
</feature>
<feature type="transmembrane region" description="Helical" evidence="1">
    <location>
        <begin position="97"/>
        <end position="113"/>
    </location>
</feature>
<keyword evidence="1" id="KW-0472">Membrane</keyword>
<dbReference type="RefSeq" id="WP_260574427.1">
    <property type="nucleotide sequence ID" value="NZ_CP104205.1"/>
</dbReference>
<feature type="transmembrane region" description="Helical" evidence="1">
    <location>
        <begin position="71"/>
        <end position="91"/>
    </location>
</feature>
<keyword evidence="3" id="KW-1185">Reference proteome</keyword>
<name>A0ABY5YA51_9FLAO</name>
<sequence>MPDSHIEQEYIREKIKLVLKVNYITSILAIAMGVACLVLLDITRVIPHVLILYGVANLINTFLYKTTKNISLTYHVSSLLALISALLVTLYSGGINSSFIFMLALVVFAGYVNTHKHGRVYLYFTFAIILFVFSQSFPS</sequence>
<keyword evidence="1" id="KW-1133">Transmembrane helix</keyword>